<keyword evidence="3" id="KW-0732">Signal</keyword>
<keyword evidence="1" id="KW-0175">Coiled coil</keyword>
<feature type="region of interest" description="Disordered" evidence="2">
    <location>
        <begin position="293"/>
        <end position="322"/>
    </location>
</feature>
<feature type="chain" id="PRO_5042245763" evidence="3">
    <location>
        <begin position="25"/>
        <end position="587"/>
    </location>
</feature>
<proteinExistence type="predicted"/>
<feature type="coiled-coil region" evidence="1">
    <location>
        <begin position="395"/>
        <end position="422"/>
    </location>
</feature>
<protein>
    <submittedName>
        <fullName evidence="4">Uncharacterized protein</fullName>
    </submittedName>
</protein>
<sequence length="587" mass="65800">MRLHLRPVCFFFLNLSILTTDVTAWWQLSVQFLIEPDARAQQIRGRPHLREITDIKRCQYQPSSRGINPHPIDVEAIVVFNSPFNTPEVQVLMFYKTGPCNIEPYIVVKLNDLPNGLQAISFRALGIRERPASYKGFRYTDPEVQPYLTELRGGQNGVWYLNNPTGEFVWLDVVDIVPSTAVDAAVAAAEYHDAGLMSGAMLRGYSVYRDQIDEQPQRVPISDPFIGDQREEDQFELMATGFQSALAANQQTAWREKYNRLNNIAGYIFNSWAQLTAGGTGLYMGDTGIDGGHNIQPNVIDPEEQGSEESEERLYKEESKLEQDPDLASDGVLYPQIVVNADNSDTLKREDDLVDYQNAEAQALYPAQVQIKEEIIVNDEGGPEQEANAVREVKVETYKIEKEEYTDEYDPYEDEYEEVDENQDLYEDEADASPIISPGIVDRFFNTELNQLSDWQVPLNFDGDQIAAEIEQEMENGKKASPIRGIDANLLVNAVMDEIEPGRRIRGGRRARRRPAPTIAPPPVDDNKSVAAYDFGESALADLNSPSVGGPYESPAGNNKERVDDLGEGLDTGSDYEPAVGKNRKVT</sequence>
<dbReference type="Proteomes" id="UP001221413">
    <property type="component" value="Unassembled WGS sequence"/>
</dbReference>
<evidence type="ECO:0000256" key="3">
    <source>
        <dbReference type="SAM" id="SignalP"/>
    </source>
</evidence>
<organism evidence="4 5">
    <name type="scientific">Drechslerella dactyloides</name>
    <name type="common">Nematode-trapping fungus</name>
    <name type="synonym">Arthrobotrys dactyloides</name>
    <dbReference type="NCBI Taxonomy" id="74499"/>
    <lineage>
        <taxon>Eukaryota</taxon>
        <taxon>Fungi</taxon>
        <taxon>Dikarya</taxon>
        <taxon>Ascomycota</taxon>
        <taxon>Pezizomycotina</taxon>
        <taxon>Orbiliomycetes</taxon>
        <taxon>Orbiliales</taxon>
        <taxon>Orbiliaceae</taxon>
        <taxon>Drechslerella</taxon>
    </lineage>
</organism>
<accession>A0AAD6J8H7</accession>
<reference evidence="4" key="1">
    <citation type="submission" date="2023-01" db="EMBL/GenBank/DDBJ databases">
        <title>The chitinases involved in constricting ring structure development in the nematode-trapping fungus Drechslerella dactyloides.</title>
        <authorList>
            <person name="Wang R."/>
            <person name="Zhang L."/>
            <person name="Tang P."/>
            <person name="Li S."/>
            <person name="Liang L."/>
        </authorList>
    </citation>
    <scope>NUCLEOTIDE SEQUENCE</scope>
    <source>
        <strain evidence="4">YMF1.00031</strain>
    </source>
</reference>
<dbReference type="EMBL" id="JAQGDS010000001">
    <property type="protein sequence ID" value="KAJ6264886.1"/>
    <property type="molecule type" value="Genomic_DNA"/>
</dbReference>
<comment type="caution">
    <text evidence="4">The sequence shown here is derived from an EMBL/GenBank/DDBJ whole genome shotgun (WGS) entry which is preliminary data.</text>
</comment>
<gene>
    <name evidence="4" type="ORF">Dda_1039</name>
</gene>
<evidence type="ECO:0000313" key="4">
    <source>
        <dbReference type="EMBL" id="KAJ6264886.1"/>
    </source>
</evidence>
<dbReference type="AlphaFoldDB" id="A0AAD6J8H7"/>
<evidence type="ECO:0000256" key="2">
    <source>
        <dbReference type="SAM" id="MobiDB-lite"/>
    </source>
</evidence>
<feature type="compositionally biased region" description="Acidic residues" evidence="2">
    <location>
        <begin position="301"/>
        <end position="311"/>
    </location>
</feature>
<feature type="signal peptide" evidence="3">
    <location>
        <begin position="1"/>
        <end position="24"/>
    </location>
</feature>
<evidence type="ECO:0000256" key="1">
    <source>
        <dbReference type="SAM" id="Coils"/>
    </source>
</evidence>
<evidence type="ECO:0000313" key="5">
    <source>
        <dbReference type="Proteomes" id="UP001221413"/>
    </source>
</evidence>
<keyword evidence="5" id="KW-1185">Reference proteome</keyword>
<name>A0AAD6J8H7_DREDA</name>
<feature type="region of interest" description="Disordered" evidence="2">
    <location>
        <begin position="508"/>
        <end position="587"/>
    </location>
</feature>
<feature type="compositionally biased region" description="Basic and acidic residues" evidence="2">
    <location>
        <begin position="312"/>
        <end position="322"/>
    </location>
</feature>